<sequence length="128" mass="15001">MISLTIGLMVWQYQEYEESKSKTRILPSEVVLRKISFDPIGNNYQMTGRIYNNSEKYNLSGVQLKIIAKDCVNNEDNCVIFSETNEYIYISIPPGQARDFKKEIYLYSNQNVENKVVWDYSIEYAESK</sequence>
<dbReference type="Proteomes" id="UP000236753">
    <property type="component" value="Unassembled WGS sequence"/>
</dbReference>
<organism evidence="1 2">
    <name type="scientific">Nitrosomonas ureae</name>
    <dbReference type="NCBI Taxonomy" id="44577"/>
    <lineage>
        <taxon>Bacteria</taxon>
        <taxon>Pseudomonadati</taxon>
        <taxon>Pseudomonadota</taxon>
        <taxon>Betaproteobacteria</taxon>
        <taxon>Nitrosomonadales</taxon>
        <taxon>Nitrosomonadaceae</taxon>
        <taxon>Nitrosomonas</taxon>
    </lineage>
</organism>
<gene>
    <name evidence="1" type="ORF">SAMN05216334_11132</name>
</gene>
<proteinExistence type="predicted"/>
<dbReference type="RefSeq" id="WP_258039349.1">
    <property type="nucleotide sequence ID" value="NZ_FNUX01000011.1"/>
</dbReference>
<protein>
    <submittedName>
        <fullName evidence="1">Uncharacterized protein</fullName>
    </submittedName>
</protein>
<reference evidence="1 2" key="1">
    <citation type="submission" date="2016-10" db="EMBL/GenBank/DDBJ databases">
        <authorList>
            <person name="de Groot N.N."/>
        </authorList>
    </citation>
    <scope>NUCLEOTIDE SEQUENCE [LARGE SCALE GENOMIC DNA]</scope>
    <source>
        <strain evidence="1 2">Nm13</strain>
    </source>
</reference>
<accession>A0A1H5V6C4</accession>
<evidence type="ECO:0000313" key="1">
    <source>
        <dbReference type="EMBL" id="SEF82773.1"/>
    </source>
</evidence>
<dbReference type="EMBL" id="FNUX01000011">
    <property type="protein sequence ID" value="SEF82773.1"/>
    <property type="molecule type" value="Genomic_DNA"/>
</dbReference>
<dbReference type="AlphaFoldDB" id="A0A1H5V6C4"/>
<name>A0A1H5V6C4_9PROT</name>
<evidence type="ECO:0000313" key="2">
    <source>
        <dbReference type="Proteomes" id="UP000236753"/>
    </source>
</evidence>